<keyword evidence="1" id="KW-0812">Transmembrane</keyword>
<organism evidence="2 3">
    <name type="scientific">Wenyingzhuangia heitensis</name>
    <dbReference type="NCBI Taxonomy" id="1487859"/>
    <lineage>
        <taxon>Bacteria</taxon>
        <taxon>Pseudomonadati</taxon>
        <taxon>Bacteroidota</taxon>
        <taxon>Flavobacteriia</taxon>
        <taxon>Flavobacteriales</taxon>
        <taxon>Flavobacteriaceae</taxon>
        <taxon>Wenyingzhuangia</taxon>
    </lineage>
</organism>
<accession>A0ABX0UAZ8</accession>
<reference evidence="2 3" key="1">
    <citation type="submission" date="2020-03" db="EMBL/GenBank/DDBJ databases">
        <title>Genomic Encyclopedia of Type Strains, Phase IV (KMG-IV): sequencing the most valuable type-strain genomes for metagenomic binning, comparative biology and taxonomic classification.</title>
        <authorList>
            <person name="Goeker M."/>
        </authorList>
    </citation>
    <scope>NUCLEOTIDE SEQUENCE [LARGE SCALE GENOMIC DNA]</scope>
    <source>
        <strain evidence="2 3">DSM 101599</strain>
    </source>
</reference>
<dbReference type="Proteomes" id="UP000745859">
    <property type="component" value="Unassembled WGS sequence"/>
</dbReference>
<proteinExistence type="predicted"/>
<protein>
    <submittedName>
        <fullName evidence="2">Endogenous inhibitor of DNA gyrase (YacG/DUF329 family)</fullName>
    </submittedName>
</protein>
<evidence type="ECO:0000313" key="2">
    <source>
        <dbReference type="EMBL" id="NIJ45534.1"/>
    </source>
</evidence>
<name>A0ABX0UAZ8_9FLAO</name>
<dbReference type="RefSeq" id="WP_167187758.1">
    <property type="nucleotide sequence ID" value="NZ_JAASQL010000002.1"/>
</dbReference>
<evidence type="ECO:0000313" key="3">
    <source>
        <dbReference type="Proteomes" id="UP000745859"/>
    </source>
</evidence>
<feature type="transmembrane region" description="Helical" evidence="1">
    <location>
        <begin position="53"/>
        <end position="76"/>
    </location>
</feature>
<dbReference type="EMBL" id="JAASQL010000002">
    <property type="protein sequence ID" value="NIJ45534.1"/>
    <property type="molecule type" value="Genomic_DNA"/>
</dbReference>
<evidence type="ECO:0000256" key="1">
    <source>
        <dbReference type="SAM" id="Phobius"/>
    </source>
</evidence>
<sequence>MFKLIQQIFTNKCPNCGKGKVFKDKNIVFSMSVPKMNSKCPTCDYKYIKEPGFFIGAMYVSYGLGVAEGLITYFFASPFFEKSLDMKIIPIIIGIMLLLTFFNIRISRMIWLYMFRSIK</sequence>
<keyword evidence="1" id="KW-1133">Transmembrane helix</keyword>
<gene>
    <name evidence="2" type="ORF">FHR24_002002</name>
</gene>
<comment type="caution">
    <text evidence="2">The sequence shown here is derived from an EMBL/GenBank/DDBJ whole genome shotgun (WGS) entry which is preliminary data.</text>
</comment>
<keyword evidence="3" id="KW-1185">Reference proteome</keyword>
<keyword evidence="1" id="KW-0472">Membrane</keyword>
<feature type="transmembrane region" description="Helical" evidence="1">
    <location>
        <begin position="88"/>
        <end position="106"/>
    </location>
</feature>